<dbReference type="SMART" id="SM00034">
    <property type="entry name" value="CLECT"/>
    <property type="match status" value="1"/>
</dbReference>
<dbReference type="InterPro" id="IPR016187">
    <property type="entry name" value="CTDL_fold"/>
</dbReference>
<keyword evidence="4" id="KW-1185">Reference proteome</keyword>
<dbReference type="GO" id="GO:0030246">
    <property type="term" value="F:carbohydrate binding"/>
    <property type="evidence" value="ECO:0007669"/>
    <property type="project" value="UniProtKB-KW"/>
</dbReference>
<dbReference type="PANTHER" id="PTHR22803">
    <property type="entry name" value="MANNOSE, PHOSPHOLIPASE, LECTIN RECEPTOR RELATED"/>
    <property type="match status" value="1"/>
</dbReference>
<accession>A0A4C2A7R9</accession>
<gene>
    <name evidence="3" type="primary">CLEC4D</name>
    <name evidence="3" type="ORF">EVAR_54899_1</name>
</gene>
<keyword evidence="1" id="KW-1015">Disulfide bond</keyword>
<dbReference type="CDD" id="cd00037">
    <property type="entry name" value="CLECT"/>
    <property type="match status" value="1"/>
</dbReference>
<dbReference type="Gene3D" id="3.10.100.10">
    <property type="entry name" value="Mannose-Binding Protein A, subunit A"/>
    <property type="match status" value="1"/>
</dbReference>
<dbReference type="EMBL" id="BGZK01002823">
    <property type="protein sequence ID" value="GBP96706.1"/>
    <property type="molecule type" value="Genomic_DNA"/>
</dbReference>
<evidence type="ECO:0000313" key="4">
    <source>
        <dbReference type="Proteomes" id="UP000299102"/>
    </source>
</evidence>
<dbReference type="Proteomes" id="UP000299102">
    <property type="component" value="Unassembled WGS sequence"/>
</dbReference>
<dbReference type="InterPro" id="IPR018378">
    <property type="entry name" value="C-type_lectin_CS"/>
</dbReference>
<proteinExistence type="predicted"/>
<dbReference type="AlphaFoldDB" id="A0A4C2A7R9"/>
<name>A0A4C2A7R9_EUMVA</name>
<dbReference type="Gene3D" id="2.60.120.260">
    <property type="entry name" value="Galactose-binding domain-like"/>
    <property type="match status" value="1"/>
</dbReference>
<dbReference type="InterPro" id="IPR008979">
    <property type="entry name" value="Galactose-bd-like_sf"/>
</dbReference>
<dbReference type="InterPro" id="IPR016186">
    <property type="entry name" value="C-type_lectin-like/link_sf"/>
</dbReference>
<dbReference type="Pfam" id="PF00059">
    <property type="entry name" value="Lectin_C"/>
    <property type="match status" value="1"/>
</dbReference>
<evidence type="ECO:0000313" key="3">
    <source>
        <dbReference type="EMBL" id="GBP96706.1"/>
    </source>
</evidence>
<dbReference type="OrthoDB" id="406096at2759"/>
<comment type="caution">
    <text evidence="3">The sequence shown here is derived from an EMBL/GenBank/DDBJ whole genome shotgun (WGS) entry which is preliminary data.</text>
</comment>
<evidence type="ECO:0000259" key="2">
    <source>
        <dbReference type="PROSITE" id="PS50041"/>
    </source>
</evidence>
<organism evidence="3 4">
    <name type="scientific">Eumeta variegata</name>
    <name type="common">Bagworm moth</name>
    <name type="synonym">Eumeta japonica</name>
    <dbReference type="NCBI Taxonomy" id="151549"/>
    <lineage>
        <taxon>Eukaryota</taxon>
        <taxon>Metazoa</taxon>
        <taxon>Ecdysozoa</taxon>
        <taxon>Arthropoda</taxon>
        <taxon>Hexapoda</taxon>
        <taxon>Insecta</taxon>
        <taxon>Pterygota</taxon>
        <taxon>Neoptera</taxon>
        <taxon>Endopterygota</taxon>
        <taxon>Lepidoptera</taxon>
        <taxon>Glossata</taxon>
        <taxon>Ditrysia</taxon>
        <taxon>Tineoidea</taxon>
        <taxon>Psychidae</taxon>
        <taxon>Oiketicinae</taxon>
        <taxon>Eumeta</taxon>
    </lineage>
</organism>
<dbReference type="InterPro" id="IPR001304">
    <property type="entry name" value="C-type_lectin-like"/>
</dbReference>
<dbReference type="STRING" id="151549.A0A4C2A7R9"/>
<dbReference type="SUPFAM" id="SSF49785">
    <property type="entry name" value="Galactose-binding domain-like"/>
    <property type="match status" value="1"/>
</dbReference>
<dbReference type="SUPFAM" id="SSF56436">
    <property type="entry name" value="C-type lectin-like"/>
    <property type="match status" value="1"/>
</dbReference>
<feature type="domain" description="C-type lectin" evidence="2">
    <location>
        <begin position="91"/>
        <end position="207"/>
    </location>
</feature>
<dbReference type="InterPro" id="IPR050111">
    <property type="entry name" value="C-type_lectin/snaclec_domain"/>
</dbReference>
<evidence type="ECO:0000256" key="1">
    <source>
        <dbReference type="ARBA" id="ARBA00023157"/>
    </source>
</evidence>
<dbReference type="PROSITE" id="PS50041">
    <property type="entry name" value="C_TYPE_LECTIN_2"/>
    <property type="match status" value="1"/>
</dbReference>
<keyword evidence="3" id="KW-0430">Lectin</keyword>
<reference evidence="3 4" key="1">
    <citation type="journal article" date="2019" name="Commun. Biol.">
        <title>The bagworm genome reveals a unique fibroin gene that provides high tensile strength.</title>
        <authorList>
            <person name="Kono N."/>
            <person name="Nakamura H."/>
            <person name="Ohtoshi R."/>
            <person name="Tomita M."/>
            <person name="Numata K."/>
            <person name="Arakawa K."/>
        </authorList>
    </citation>
    <scope>NUCLEOTIDE SEQUENCE [LARGE SCALE GENOMIC DNA]</scope>
</reference>
<protein>
    <submittedName>
        <fullName evidence="3">C-type lectin domain family 4 member D</fullName>
    </submittedName>
</protein>
<sequence length="288" mass="32140">MKLADGRLSRTIKFRYNLIEAERAIRVGLDEGVTKTFTCARPLIGQHVFLQLVGVEGSLSLCEVEVFTTEEFSNDRCVPPSAPVDIELAAFSRTCYEFNVARGASFQEARKQCKAHGGDLIHGFQGATSSYLIQELERRKAQLKTQLVWIGAQKEPGLTSRTWKWVDGELVSKPAWGKDQPNNYNGEQNCVVLDGGRAWLWNDVGCNLDYLHWICQYRECHPIGCIRDAAAVEYIKCLELASECIVIALDSISQSNSAEVKASRREPKSLLLLELHSCTLLITNSSAL</sequence>
<dbReference type="PROSITE" id="PS00615">
    <property type="entry name" value="C_TYPE_LECTIN_1"/>
    <property type="match status" value="1"/>
</dbReference>